<dbReference type="Pfam" id="PF02170">
    <property type="entry name" value="PAZ"/>
    <property type="match status" value="1"/>
</dbReference>
<dbReference type="InterPro" id="IPR036397">
    <property type="entry name" value="RNaseH_sf"/>
</dbReference>
<dbReference type="CDD" id="cd04657">
    <property type="entry name" value="Piwi_ago-like"/>
    <property type="match status" value="1"/>
</dbReference>
<dbReference type="PROSITE" id="PS50822">
    <property type="entry name" value="PIWI"/>
    <property type="match status" value="1"/>
</dbReference>
<reference evidence="4 5" key="1">
    <citation type="journal article" date="2014" name="PLoS ONE">
        <title>De novo Genome Assembly of the Fungal Plant Pathogen Pyrenophora semeniperda.</title>
        <authorList>
            <person name="Soliai M.M."/>
            <person name="Meyer S.E."/>
            <person name="Udall J.A."/>
            <person name="Elzinga D.E."/>
            <person name="Hermansen R.A."/>
            <person name="Bodily P.M."/>
            <person name="Hart A.A."/>
            <person name="Coleman C.E."/>
        </authorList>
    </citation>
    <scope>NUCLEOTIDE SEQUENCE [LARGE SCALE GENOMIC DNA]</scope>
    <source>
        <strain evidence="4 5">CCB06</strain>
        <tissue evidence="4">Mycelium</tissue>
    </source>
</reference>
<evidence type="ECO:0000313" key="4">
    <source>
        <dbReference type="EMBL" id="RMZ74672.1"/>
    </source>
</evidence>
<dbReference type="SMART" id="SM00949">
    <property type="entry name" value="PAZ"/>
    <property type="match status" value="1"/>
</dbReference>
<name>A0A3M7MK80_9PLEO</name>
<dbReference type="Gene3D" id="3.30.420.10">
    <property type="entry name" value="Ribonuclease H-like superfamily/Ribonuclease H"/>
    <property type="match status" value="1"/>
</dbReference>
<dbReference type="InterPro" id="IPR045246">
    <property type="entry name" value="Piwi_ago-like"/>
</dbReference>
<dbReference type="GO" id="GO:0003723">
    <property type="term" value="F:RNA binding"/>
    <property type="evidence" value="ECO:0007669"/>
    <property type="project" value="InterPro"/>
</dbReference>
<dbReference type="Pfam" id="PF16488">
    <property type="entry name" value="ArgoL2"/>
    <property type="match status" value="1"/>
</dbReference>
<dbReference type="Gene3D" id="3.40.50.2300">
    <property type="match status" value="1"/>
</dbReference>
<proteinExistence type="inferred from homology"/>
<dbReference type="PROSITE" id="PS50821">
    <property type="entry name" value="PAZ"/>
    <property type="match status" value="1"/>
</dbReference>
<dbReference type="SUPFAM" id="SSF101690">
    <property type="entry name" value="PAZ domain"/>
    <property type="match status" value="1"/>
</dbReference>
<feature type="domain" description="PAZ" evidence="2">
    <location>
        <begin position="280"/>
        <end position="408"/>
    </location>
</feature>
<dbReference type="Proteomes" id="UP000265663">
    <property type="component" value="Unassembled WGS sequence"/>
</dbReference>
<dbReference type="SMART" id="SM00950">
    <property type="entry name" value="Piwi"/>
    <property type="match status" value="1"/>
</dbReference>
<evidence type="ECO:0000313" key="5">
    <source>
        <dbReference type="Proteomes" id="UP000265663"/>
    </source>
</evidence>
<accession>A0A3M7MK80</accession>
<gene>
    <name evidence="4" type="ORF">GMOD_00003741</name>
</gene>
<dbReference type="InterPro" id="IPR012337">
    <property type="entry name" value="RNaseH-like_sf"/>
</dbReference>
<dbReference type="SUPFAM" id="SSF53098">
    <property type="entry name" value="Ribonuclease H-like"/>
    <property type="match status" value="1"/>
</dbReference>
<dbReference type="InterPro" id="IPR036085">
    <property type="entry name" value="PAZ_dom_sf"/>
</dbReference>
<dbReference type="InterPro" id="IPR003165">
    <property type="entry name" value="Piwi"/>
</dbReference>
<dbReference type="Pfam" id="PF16486">
    <property type="entry name" value="ArgoN"/>
    <property type="match status" value="1"/>
</dbReference>
<evidence type="ECO:0000256" key="1">
    <source>
        <dbReference type="RuleBase" id="RU361178"/>
    </source>
</evidence>
<organism evidence="4 5">
    <name type="scientific">Pyrenophora seminiperda CCB06</name>
    <dbReference type="NCBI Taxonomy" id="1302712"/>
    <lineage>
        <taxon>Eukaryota</taxon>
        <taxon>Fungi</taxon>
        <taxon>Dikarya</taxon>
        <taxon>Ascomycota</taxon>
        <taxon>Pezizomycotina</taxon>
        <taxon>Dothideomycetes</taxon>
        <taxon>Pleosporomycetidae</taxon>
        <taxon>Pleosporales</taxon>
        <taxon>Pleosporineae</taxon>
        <taxon>Pleosporaceae</taxon>
        <taxon>Pyrenophora</taxon>
    </lineage>
</organism>
<evidence type="ECO:0000259" key="2">
    <source>
        <dbReference type="PROSITE" id="PS50821"/>
    </source>
</evidence>
<keyword evidence="5" id="KW-1185">Reference proteome</keyword>
<protein>
    <submittedName>
        <fullName evidence="4">Rna interference and silencing</fullName>
    </submittedName>
</protein>
<dbReference type="InterPro" id="IPR014811">
    <property type="entry name" value="ArgoL1"/>
</dbReference>
<dbReference type="SMART" id="SM01163">
    <property type="entry name" value="DUF1785"/>
    <property type="match status" value="1"/>
</dbReference>
<dbReference type="OrthoDB" id="10252740at2759"/>
<dbReference type="InterPro" id="IPR032472">
    <property type="entry name" value="ArgoL2"/>
</dbReference>
<dbReference type="InterPro" id="IPR032474">
    <property type="entry name" value="Argonaute_N"/>
</dbReference>
<dbReference type="Pfam" id="PF08699">
    <property type="entry name" value="ArgoL1"/>
    <property type="match status" value="1"/>
</dbReference>
<dbReference type="PANTHER" id="PTHR22891">
    <property type="entry name" value="EUKARYOTIC TRANSLATION INITIATION FACTOR 2C"/>
    <property type="match status" value="1"/>
</dbReference>
<dbReference type="EMBL" id="KE747844">
    <property type="protein sequence ID" value="RMZ74672.1"/>
    <property type="molecule type" value="Genomic_DNA"/>
</dbReference>
<dbReference type="CDD" id="cd02846">
    <property type="entry name" value="PAZ_argonaute_like"/>
    <property type="match status" value="1"/>
</dbReference>
<dbReference type="AlphaFoldDB" id="A0A3M7MK80"/>
<dbReference type="Gene3D" id="2.170.260.10">
    <property type="entry name" value="paz domain"/>
    <property type="match status" value="1"/>
</dbReference>
<comment type="similarity">
    <text evidence="1">Belongs to the argonaute family.</text>
</comment>
<evidence type="ECO:0000259" key="3">
    <source>
        <dbReference type="PROSITE" id="PS50822"/>
    </source>
</evidence>
<dbReference type="InterPro" id="IPR003100">
    <property type="entry name" value="PAZ_dom"/>
</dbReference>
<feature type="domain" description="Piwi" evidence="3">
    <location>
        <begin position="600"/>
        <end position="905"/>
    </location>
</feature>
<sequence length="935" mass="104765">MLDVLFKTYTQITIIMTGRGRGRGRGSRSVEVFSYGKPANKPNQEVTKNESAMVKNSLATRFAATSLDPVLARRPGYGAIGTPIILYANYFQLKVVNGDTDLYRYSLDFSGRDLSRPIIKRLVELLLQTPPFKTLAIGTDWQQKLFSAKKIPLEESSAWDTLTDSRTRNTYKVSVKELGTVSLGQLSKDLRQSTSTYSLKLETIDSLNVVLAYGPSSEANITTAARNKFFPFSDHPKTQMADLGHALQAHRGYFASVRTGVHRIMFNVNVTTSAFHKPGDLLEMMEEYMGVSQTWEDKEVYERLAAFFKYVKFECNYLLDESTNNDKGKRERRIKVHTIVGFAPFKKNSTNMKFRKQDAEGRVTTPTVEEYFKQAHKITLSRPKAPLVNFGEPEDPRWIPAELCRILPGQLARDTLLPVQTREMIRFAARSPCQNAKSITSDGVEIMKIHSLMGLGIEVDPTMITVEGRILPAPALTYRKQTTCTPNNGAWNLDPKKLGDRPFYIAKPLGPWRILVINFGKRETIAGGIDGLKMVQEQFTKVLIQYGMQSGLSGQLEESCVVSLQPDLFRNNKTKEIREQMLAACQKRFLHKTSSDKPPFLFVLLPNDNAVLYDSIKLLFDYNLGIPNVCCIGSKFTTLGAQYFANVAMKVNQKLGGVNHKVALGNLVPLTAMTIVFGIDVTHPSPKSSQTAPSIAGVVASVDADFSQYPGSMRTQARRVEMVEELEEMVVERLRLWQKRNGPNRLPNKVIVYRDGVSEGDYDNVINKECGAFKRAFDQLYGAGKQPPITFIIVGKRHHTRFYPTQVGDTDGKTGNAKAGTIVDRGVTGAHLFDFFLIAHQGLVGTSRPAHYVVLKDENKIGADAMQKLTYNLCYTFARATRSVSLCPPVYYADLLCERGRAYLHDVLKGGGGEFTQMSWHRDVHQALVETMYYL</sequence>
<dbReference type="Pfam" id="PF02171">
    <property type="entry name" value="Piwi"/>
    <property type="match status" value="1"/>
</dbReference>